<comment type="caution">
    <text evidence="1">The sequence shown here is derived from an EMBL/GenBank/DDBJ whole genome shotgun (WGS) entry which is preliminary data.</text>
</comment>
<gene>
    <name evidence="1" type="ORF">OS493_015436</name>
</gene>
<evidence type="ECO:0000313" key="2">
    <source>
        <dbReference type="Proteomes" id="UP001163046"/>
    </source>
</evidence>
<dbReference type="AlphaFoldDB" id="A0A9W9Z465"/>
<dbReference type="OrthoDB" id="10230580at2759"/>
<protein>
    <submittedName>
        <fullName evidence="1">Uncharacterized protein</fullName>
    </submittedName>
</protein>
<name>A0A9W9Z465_9CNID</name>
<sequence length="241" mass="27924">MVLLVDRQVGHDSRICSVYECSNCAEEQLNDTLQKFWNLWSPLVLSLFERSVFYQPTSESPNGPREVFEDTLAYKPCGRFEVSLPWKEETIRFLPSALLKSMQRRRKENIFLRHSRRDPEESLMLMTLFPEKKIRALDSLIKLESDYPITNALVRSKLLLQSLWTQDVGWDNEISVENPNEVDSRAFRGSATQWKPFVANRVIEIQSLLDSQCLEILPPGPQNRLADLHVAAELDLNLMET</sequence>
<dbReference type="Proteomes" id="UP001163046">
    <property type="component" value="Unassembled WGS sequence"/>
</dbReference>
<proteinExistence type="predicted"/>
<reference evidence="1" key="1">
    <citation type="submission" date="2023-01" db="EMBL/GenBank/DDBJ databases">
        <title>Genome assembly of the deep-sea coral Lophelia pertusa.</title>
        <authorList>
            <person name="Herrera S."/>
            <person name="Cordes E."/>
        </authorList>
    </citation>
    <scope>NUCLEOTIDE SEQUENCE</scope>
    <source>
        <strain evidence="1">USNM1676648</strain>
        <tissue evidence="1">Polyp</tissue>
    </source>
</reference>
<keyword evidence="2" id="KW-1185">Reference proteome</keyword>
<organism evidence="1 2">
    <name type="scientific">Desmophyllum pertusum</name>
    <dbReference type="NCBI Taxonomy" id="174260"/>
    <lineage>
        <taxon>Eukaryota</taxon>
        <taxon>Metazoa</taxon>
        <taxon>Cnidaria</taxon>
        <taxon>Anthozoa</taxon>
        <taxon>Hexacorallia</taxon>
        <taxon>Scleractinia</taxon>
        <taxon>Caryophylliina</taxon>
        <taxon>Caryophylliidae</taxon>
        <taxon>Desmophyllum</taxon>
    </lineage>
</organism>
<evidence type="ECO:0000313" key="1">
    <source>
        <dbReference type="EMBL" id="KAJ7372969.1"/>
    </source>
</evidence>
<dbReference type="EMBL" id="MU826833">
    <property type="protein sequence ID" value="KAJ7372969.1"/>
    <property type="molecule type" value="Genomic_DNA"/>
</dbReference>
<accession>A0A9W9Z465</accession>